<organism evidence="2 3">
    <name type="scientific">Micromonospora vulcania</name>
    <dbReference type="NCBI Taxonomy" id="1441873"/>
    <lineage>
        <taxon>Bacteria</taxon>
        <taxon>Bacillati</taxon>
        <taxon>Actinomycetota</taxon>
        <taxon>Actinomycetes</taxon>
        <taxon>Micromonosporales</taxon>
        <taxon>Micromonosporaceae</taxon>
        <taxon>Micromonospora</taxon>
    </lineage>
</organism>
<dbReference type="NCBIfam" id="NF038012">
    <property type="entry name" value="DMT_1"/>
    <property type="match status" value="1"/>
</dbReference>
<keyword evidence="1" id="KW-1133">Transmembrane helix</keyword>
<dbReference type="RefSeq" id="WP_377507181.1">
    <property type="nucleotide sequence ID" value="NZ_JBHSQS010000003.1"/>
</dbReference>
<gene>
    <name evidence="2" type="ORF">ACFQGL_06070</name>
</gene>
<name>A0ABW1H2R1_9ACTN</name>
<dbReference type="EMBL" id="JBHSQS010000003">
    <property type="protein sequence ID" value="MFC5922905.1"/>
    <property type="molecule type" value="Genomic_DNA"/>
</dbReference>
<feature type="transmembrane region" description="Helical" evidence="1">
    <location>
        <begin position="133"/>
        <end position="155"/>
    </location>
</feature>
<dbReference type="PANTHER" id="PTHR40761">
    <property type="entry name" value="CONSERVED INTEGRAL MEMBRANE ALANINE VALINE AND LEUCINE RICH PROTEIN-RELATED"/>
    <property type="match status" value="1"/>
</dbReference>
<feature type="transmembrane region" description="Helical" evidence="1">
    <location>
        <begin position="167"/>
        <end position="188"/>
    </location>
</feature>
<keyword evidence="1" id="KW-0472">Membrane</keyword>
<feature type="transmembrane region" description="Helical" evidence="1">
    <location>
        <begin position="58"/>
        <end position="91"/>
    </location>
</feature>
<evidence type="ECO:0000256" key="1">
    <source>
        <dbReference type="SAM" id="Phobius"/>
    </source>
</evidence>
<feature type="transmembrane region" description="Helical" evidence="1">
    <location>
        <begin position="103"/>
        <end position="121"/>
    </location>
</feature>
<accession>A0ABW1H2R1</accession>
<protein>
    <submittedName>
        <fullName evidence="2">DMT family transporter</fullName>
    </submittedName>
</protein>
<feature type="transmembrane region" description="Helical" evidence="1">
    <location>
        <begin position="194"/>
        <end position="214"/>
    </location>
</feature>
<evidence type="ECO:0000313" key="3">
    <source>
        <dbReference type="Proteomes" id="UP001596226"/>
    </source>
</evidence>
<sequence length="285" mass="29821">MAAGIPVALGAAAAFAGSSVLQFRASHQVPEAPAGRPSLLLALFRLRGWRWSVVLALVAFALQVAALSLIPLILVQPLLVTGLVWYILMFAAAGHDRVDRTMLLESMLCLLGLAAFLVIAQPTRGQGQGLESFWPAFLLCVAVVVGVGLSVVAALGMDRRWRPLPLAIAAGICYGVTAGLISSLALHLEESPAAIFGQWQAYAIAVLGPFGVLLSQNAYQAGPMGAPALAAITVTDPLVAILVGLFWLDEWIRTGPWLVGQALALALVVGAVFLLARRAPHVDGA</sequence>
<keyword evidence="3" id="KW-1185">Reference proteome</keyword>
<feature type="transmembrane region" description="Helical" evidence="1">
    <location>
        <begin position="254"/>
        <end position="276"/>
    </location>
</feature>
<reference evidence="3" key="1">
    <citation type="journal article" date="2019" name="Int. J. Syst. Evol. Microbiol.">
        <title>The Global Catalogue of Microorganisms (GCM) 10K type strain sequencing project: providing services to taxonomists for standard genome sequencing and annotation.</title>
        <authorList>
            <consortium name="The Broad Institute Genomics Platform"/>
            <consortium name="The Broad Institute Genome Sequencing Center for Infectious Disease"/>
            <person name="Wu L."/>
            <person name="Ma J."/>
        </authorList>
    </citation>
    <scope>NUCLEOTIDE SEQUENCE [LARGE SCALE GENOMIC DNA]</scope>
    <source>
        <strain evidence="3">CGMCC 4.7144</strain>
    </source>
</reference>
<keyword evidence="1" id="KW-0812">Transmembrane</keyword>
<comment type="caution">
    <text evidence="2">The sequence shown here is derived from an EMBL/GenBank/DDBJ whole genome shotgun (WGS) entry which is preliminary data.</text>
</comment>
<feature type="transmembrane region" description="Helical" evidence="1">
    <location>
        <begin position="226"/>
        <end position="248"/>
    </location>
</feature>
<evidence type="ECO:0000313" key="2">
    <source>
        <dbReference type="EMBL" id="MFC5922905.1"/>
    </source>
</evidence>
<dbReference type="PANTHER" id="PTHR40761:SF1">
    <property type="entry name" value="CONSERVED INTEGRAL MEMBRANE ALANINE VALINE AND LEUCINE RICH PROTEIN-RELATED"/>
    <property type="match status" value="1"/>
</dbReference>
<dbReference type="Proteomes" id="UP001596226">
    <property type="component" value="Unassembled WGS sequence"/>
</dbReference>
<proteinExistence type="predicted"/>